<dbReference type="PANTHER" id="PTHR47156:SF10">
    <property type="entry name" value="E3 UBIQUITIN-PROTEIN LIGASE TRIM-21-RELATED"/>
    <property type="match status" value="1"/>
</dbReference>
<dbReference type="SUPFAM" id="SSF57850">
    <property type="entry name" value="RING/U-box"/>
    <property type="match status" value="1"/>
</dbReference>
<reference evidence="7" key="1">
    <citation type="submission" date="2011-07" db="EMBL/GenBank/DDBJ databases">
        <authorList>
            <consortium name="Caenorhabditis brenneri Sequencing and Analysis Consortium"/>
            <person name="Wilson R.K."/>
        </authorList>
    </citation>
    <scope>NUCLEOTIDE SEQUENCE [LARGE SCALE GENOMIC DNA]</scope>
    <source>
        <strain evidence="7">PB2801</strain>
    </source>
</reference>
<dbReference type="InterPro" id="IPR052667">
    <property type="entry name" value="E3_ubiquitin-ligase_RING"/>
</dbReference>
<dbReference type="InParanoid" id="G0PCZ2"/>
<proteinExistence type="predicted"/>
<evidence type="ECO:0000256" key="4">
    <source>
        <dbReference type="PROSITE-ProRule" id="PRU00175"/>
    </source>
</evidence>
<sequence length="154" mass="17284">MLLCVESDILWKRLGVAFRLRDTLRRILAREREAGETAVADLEETRRQLHHVTARLRQLEEEREQMALGWAPPPSVVNAPAAAACPVCTDHYQAFVPGREARIMACGHSACGECLDSWNKQPARSNGPLHCPTCRFSSDVYTVEALPRNFALMQ</sequence>
<dbReference type="InterPro" id="IPR013083">
    <property type="entry name" value="Znf_RING/FYVE/PHD"/>
</dbReference>
<dbReference type="PROSITE" id="PS50089">
    <property type="entry name" value="ZF_RING_2"/>
    <property type="match status" value="1"/>
</dbReference>
<organism evidence="7">
    <name type="scientific">Caenorhabditis brenneri</name>
    <name type="common">Nematode worm</name>
    <dbReference type="NCBI Taxonomy" id="135651"/>
    <lineage>
        <taxon>Eukaryota</taxon>
        <taxon>Metazoa</taxon>
        <taxon>Ecdysozoa</taxon>
        <taxon>Nematoda</taxon>
        <taxon>Chromadorea</taxon>
        <taxon>Rhabditida</taxon>
        <taxon>Rhabditina</taxon>
        <taxon>Rhabditomorpha</taxon>
        <taxon>Rhabditoidea</taxon>
        <taxon>Rhabditidae</taxon>
        <taxon>Peloderinae</taxon>
        <taxon>Caenorhabditis</taxon>
    </lineage>
</organism>
<keyword evidence="7" id="KW-1185">Reference proteome</keyword>
<evidence type="ECO:0000313" key="6">
    <source>
        <dbReference type="EMBL" id="EGT51452.1"/>
    </source>
</evidence>
<protein>
    <recommendedName>
        <fullName evidence="5">RING-type domain-containing protein</fullName>
    </recommendedName>
</protein>
<evidence type="ECO:0000256" key="1">
    <source>
        <dbReference type="ARBA" id="ARBA00022723"/>
    </source>
</evidence>
<dbReference type="STRING" id="135651.G0PCZ2"/>
<evidence type="ECO:0000256" key="2">
    <source>
        <dbReference type="ARBA" id="ARBA00022771"/>
    </source>
</evidence>
<evidence type="ECO:0000313" key="7">
    <source>
        <dbReference type="Proteomes" id="UP000008068"/>
    </source>
</evidence>
<keyword evidence="2 4" id="KW-0863">Zinc-finger</keyword>
<dbReference type="EMBL" id="GL380258">
    <property type="protein sequence ID" value="EGT51452.1"/>
    <property type="molecule type" value="Genomic_DNA"/>
</dbReference>
<feature type="domain" description="RING-type" evidence="5">
    <location>
        <begin position="85"/>
        <end position="135"/>
    </location>
</feature>
<dbReference type="Proteomes" id="UP000008068">
    <property type="component" value="Unassembled WGS sequence"/>
</dbReference>
<dbReference type="InterPro" id="IPR018957">
    <property type="entry name" value="Znf_C3HC4_RING-type"/>
</dbReference>
<keyword evidence="1" id="KW-0479">Metal-binding</keyword>
<dbReference type="OrthoDB" id="6350536at2759"/>
<dbReference type="InterPro" id="IPR001841">
    <property type="entry name" value="Znf_RING"/>
</dbReference>
<dbReference type="HOGENOM" id="CLU_1705802_0_0_1"/>
<accession>G0PCZ2</accession>
<dbReference type="PANTHER" id="PTHR47156">
    <property type="entry name" value="PROTEIN CBG20824"/>
    <property type="match status" value="1"/>
</dbReference>
<evidence type="ECO:0000256" key="3">
    <source>
        <dbReference type="ARBA" id="ARBA00022833"/>
    </source>
</evidence>
<dbReference type="SMART" id="SM00184">
    <property type="entry name" value="RING"/>
    <property type="match status" value="1"/>
</dbReference>
<name>G0PCZ2_CAEBE</name>
<dbReference type="AlphaFoldDB" id="G0PCZ2"/>
<keyword evidence="3" id="KW-0862">Zinc</keyword>
<evidence type="ECO:0000259" key="5">
    <source>
        <dbReference type="PROSITE" id="PS50089"/>
    </source>
</evidence>
<dbReference type="GO" id="GO:0008270">
    <property type="term" value="F:zinc ion binding"/>
    <property type="evidence" value="ECO:0007669"/>
    <property type="project" value="UniProtKB-KW"/>
</dbReference>
<gene>
    <name evidence="6" type="ORF">CAEBREN_01641</name>
</gene>
<dbReference type="Pfam" id="PF00097">
    <property type="entry name" value="zf-C3HC4"/>
    <property type="match status" value="1"/>
</dbReference>
<dbReference type="Gene3D" id="3.30.40.10">
    <property type="entry name" value="Zinc/RING finger domain, C3HC4 (zinc finger)"/>
    <property type="match status" value="1"/>
</dbReference>